<gene>
    <name evidence="3" type="ORF">CFH83_06260</name>
</gene>
<name>A0A2D3WML5_9BACT</name>
<evidence type="ECO:0000313" key="3">
    <source>
        <dbReference type="EMBL" id="DAB38379.1"/>
    </source>
</evidence>
<comment type="caution">
    <text evidence="3">The sequence shown here is derived from an EMBL/GenBank/DDBJ whole genome shotgun (WGS) entry which is preliminary data.</text>
</comment>
<organism evidence="3 4">
    <name type="scientific">Sulfuricurvum kujiense</name>
    <dbReference type="NCBI Taxonomy" id="148813"/>
    <lineage>
        <taxon>Bacteria</taxon>
        <taxon>Pseudomonadati</taxon>
        <taxon>Campylobacterota</taxon>
        <taxon>Epsilonproteobacteria</taxon>
        <taxon>Campylobacterales</taxon>
        <taxon>Sulfurimonadaceae</taxon>
        <taxon>Sulfuricurvum</taxon>
    </lineage>
</organism>
<feature type="region of interest" description="Disordered" evidence="1">
    <location>
        <begin position="1"/>
        <end position="37"/>
    </location>
</feature>
<accession>A0A2D3WML5</accession>
<dbReference type="Proteomes" id="UP000228859">
    <property type="component" value="Unassembled WGS sequence"/>
</dbReference>
<protein>
    <submittedName>
        <fullName evidence="3">Flagellar biosynthesis protein FlgM</fullName>
    </submittedName>
</protein>
<keyword evidence="3" id="KW-0969">Cilium</keyword>
<proteinExistence type="predicted"/>
<dbReference type="InterPro" id="IPR035890">
    <property type="entry name" value="Anti-sigma-28_factor_FlgM_sf"/>
</dbReference>
<dbReference type="InterPro" id="IPR031316">
    <property type="entry name" value="FlgM_C"/>
</dbReference>
<evidence type="ECO:0000259" key="2">
    <source>
        <dbReference type="Pfam" id="PF04316"/>
    </source>
</evidence>
<evidence type="ECO:0000313" key="4">
    <source>
        <dbReference type="Proteomes" id="UP000228859"/>
    </source>
</evidence>
<dbReference type="AlphaFoldDB" id="A0A2D3WML5"/>
<evidence type="ECO:0000256" key="1">
    <source>
        <dbReference type="SAM" id="MobiDB-lite"/>
    </source>
</evidence>
<dbReference type="Pfam" id="PF04316">
    <property type="entry name" value="FlgM"/>
    <property type="match status" value="1"/>
</dbReference>
<keyword evidence="3" id="KW-0282">Flagellum</keyword>
<reference evidence="3 4" key="1">
    <citation type="journal article" date="2017" name="Front. Microbiol.">
        <title>Comparative Genomic Analysis of the Class Epsilonproteobacteria and Proposed Reclassification to Epsilonbacteraeota (phyl. nov.).</title>
        <authorList>
            <person name="Waite D.W."/>
            <person name="Vanwonterghem I."/>
            <person name="Rinke C."/>
            <person name="Parks D.H."/>
            <person name="Zhang Y."/>
            <person name="Takai K."/>
            <person name="Sievert S.M."/>
            <person name="Simon J."/>
            <person name="Campbell B.J."/>
            <person name="Hanson T.E."/>
            <person name="Woyke T."/>
            <person name="Klotz M.G."/>
            <person name="Hugenholtz P."/>
        </authorList>
    </citation>
    <scope>NUCLEOTIDE SEQUENCE [LARGE SCALE GENOMIC DNA]</scope>
    <source>
        <strain evidence="3">UBA12443</strain>
    </source>
</reference>
<keyword evidence="3" id="KW-0966">Cell projection</keyword>
<dbReference type="EMBL" id="DLUI01000088">
    <property type="protein sequence ID" value="DAB38379.1"/>
    <property type="molecule type" value="Genomic_DNA"/>
</dbReference>
<sequence length="68" mass="7614">MISSVNGSLLKATYQEPALKTKEQEKSTQSITKQGDTSRIEELKASIEKGEYRVDIETLAKRIAQELT</sequence>
<dbReference type="RefSeq" id="WP_294895913.1">
    <property type="nucleotide sequence ID" value="NZ_DLUI01000088.1"/>
</dbReference>
<feature type="domain" description="Anti-sigma-28 factor FlgM C-terminal" evidence="2">
    <location>
        <begin position="26"/>
        <end position="64"/>
    </location>
</feature>
<dbReference type="SUPFAM" id="SSF101498">
    <property type="entry name" value="Anti-sigma factor FlgM"/>
    <property type="match status" value="1"/>
</dbReference>